<dbReference type="AlphaFoldDB" id="A0A1E4T4U5"/>
<name>A0A1E4T4U5_9ASCO</name>
<dbReference type="OrthoDB" id="4091477at2759"/>
<proteinExistence type="predicted"/>
<reference evidence="2" key="1">
    <citation type="submission" date="2016-04" db="EMBL/GenBank/DDBJ databases">
        <title>Comparative genomics of biotechnologically important yeasts.</title>
        <authorList>
            <consortium name="DOE Joint Genome Institute"/>
            <person name="Riley R."/>
            <person name="Haridas S."/>
            <person name="Wolfe K.H."/>
            <person name="Lopes M.R."/>
            <person name="Hittinger C.T."/>
            <person name="Goker M."/>
            <person name="Salamov A."/>
            <person name="Wisecaver J."/>
            <person name="Long T.M."/>
            <person name="Aerts A.L."/>
            <person name="Barry K."/>
            <person name="Choi C."/>
            <person name="Clum A."/>
            <person name="Coughlan A.Y."/>
            <person name="Deshpande S."/>
            <person name="Douglass A.P."/>
            <person name="Hanson S.J."/>
            <person name="Klenk H.-P."/>
            <person name="Labutti K."/>
            <person name="Lapidus A."/>
            <person name="Lindquist E."/>
            <person name="Lipzen A."/>
            <person name="Meier-Kolthoff J.P."/>
            <person name="Ohm R.A."/>
            <person name="Otillar R.P."/>
            <person name="Pangilinan J."/>
            <person name="Peng Y."/>
            <person name="Rokas A."/>
            <person name="Rosa C.A."/>
            <person name="Scheuner C."/>
            <person name="Sibirny A.A."/>
            <person name="Slot J.C."/>
            <person name="Stielow J.B."/>
            <person name="Sun H."/>
            <person name="Kurtzman C.P."/>
            <person name="Blackwell M."/>
            <person name="Grigoriev I.V."/>
            <person name="Jeffries T.W."/>
        </authorList>
    </citation>
    <scope>NUCLEOTIDE SEQUENCE [LARGE SCALE GENOMIC DNA]</scope>
    <source>
        <strain evidence="2">NRRL YB-2248</strain>
    </source>
</reference>
<organism evidence="1 2">
    <name type="scientific">[Candida] arabinofermentans NRRL YB-2248</name>
    <dbReference type="NCBI Taxonomy" id="983967"/>
    <lineage>
        <taxon>Eukaryota</taxon>
        <taxon>Fungi</taxon>
        <taxon>Dikarya</taxon>
        <taxon>Ascomycota</taxon>
        <taxon>Saccharomycotina</taxon>
        <taxon>Pichiomycetes</taxon>
        <taxon>Pichiales</taxon>
        <taxon>Pichiaceae</taxon>
        <taxon>Ogataea</taxon>
        <taxon>Ogataea/Candida clade</taxon>
    </lineage>
</organism>
<keyword evidence="2" id="KW-1185">Reference proteome</keyword>
<evidence type="ECO:0000313" key="2">
    <source>
        <dbReference type="Proteomes" id="UP000094801"/>
    </source>
</evidence>
<evidence type="ECO:0000313" key="1">
    <source>
        <dbReference type="EMBL" id="ODV86766.1"/>
    </source>
</evidence>
<accession>A0A1E4T4U5</accession>
<dbReference type="EMBL" id="KV453849">
    <property type="protein sequence ID" value="ODV86766.1"/>
    <property type="molecule type" value="Genomic_DNA"/>
</dbReference>
<dbReference type="Proteomes" id="UP000094801">
    <property type="component" value="Unassembled WGS sequence"/>
</dbReference>
<sequence length="370" mass="41544">MDSMFQPFIAESHILGQQNNRFTSSNLEQLQNDINRFFSCPTKYPMQFGKAPFEPTSASSSFSSIDQFSTFDNQSYALSASTEDSSFCYEGHSEYPTFGCDIGIPAQACHPPPSEHPITSASQFAMNFEKKNDALYGVGTNLPLQSNSNAYDSDLTDSTVFSPLSSTVGSRRGSLCFASSSQFTSPLTVADEFLNFGKIPEDLASIPPSVGKINSKTPKPANAERIYSAKGQYSSKQIFTPKVCTICKKSITRDMSRHLRTHEAVSRFRCIYPREICIHKTGQFNRPYDFKKHLLNCHFKFDDASAKKLHNLNDKMDFRGTCYCGMRFSAQSWLDDHILKGNGEDFKCQYLKSFYFGLGVKPPIQQFNTK</sequence>
<gene>
    <name evidence="1" type="ORF">CANARDRAFT_27163</name>
</gene>
<dbReference type="STRING" id="983967.A0A1E4T4U5"/>
<protein>
    <submittedName>
        <fullName evidence="1">Uncharacterized protein</fullName>
    </submittedName>
</protein>